<feature type="domain" description="DUF4859" evidence="3">
    <location>
        <begin position="641"/>
        <end position="755"/>
    </location>
</feature>
<dbReference type="EMBL" id="AEPD01000021">
    <property type="protein sequence ID" value="EFU30958.1"/>
    <property type="molecule type" value="Genomic_DNA"/>
</dbReference>
<dbReference type="InterPro" id="IPR013783">
    <property type="entry name" value="Ig-like_fold"/>
</dbReference>
<name>E6K611_9BACT</name>
<proteinExistence type="predicted"/>
<keyword evidence="1" id="KW-0732">Signal</keyword>
<dbReference type="Pfam" id="PF19527">
    <property type="entry name" value="DUF6055"/>
    <property type="match status" value="1"/>
</dbReference>
<evidence type="ECO:0000259" key="2">
    <source>
        <dbReference type="Pfam" id="PF13004"/>
    </source>
</evidence>
<dbReference type="Gene3D" id="2.60.40.10">
    <property type="entry name" value="Immunoglobulins"/>
    <property type="match status" value="1"/>
</dbReference>
<gene>
    <name evidence="4" type="ORF">HMPREF6485_1017</name>
</gene>
<evidence type="ECO:0000313" key="4">
    <source>
        <dbReference type="EMBL" id="EFU30958.1"/>
    </source>
</evidence>
<dbReference type="PROSITE" id="PS51257">
    <property type="entry name" value="PROKAR_LIPOPROTEIN"/>
    <property type="match status" value="1"/>
</dbReference>
<dbReference type="InterPro" id="IPR032339">
    <property type="entry name" value="DUF4859"/>
</dbReference>
<dbReference type="AlphaFoldDB" id="E6K611"/>
<dbReference type="HOGENOM" id="CLU_026770_0_0_10"/>
<evidence type="ECO:0000313" key="5">
    <source>
        <dbReference type="Proteomes" id="UP000003112"/>
    </source>
</evidence>
<accession>E6K611</accession>
<dbReference type="Pfam" id="PF13004">
    <property type="entry name" value="BACON"/>
    <property type="match status" value="1"/>
</dbReference>
<evidence type="ECO:0000259" key="3">
    <source>
        <dbReference type="Pfam" id="PF16151"/>
    </source>
</evidence>
<keyword evidence="5" id="KW-1185">Reference proteome</keyword>
<dbReference type="eggNOG" id="COG1208">
    <property type="taxonomic scope" value="Bacteria"/>
</dbReference>
<feature type="domain" description="BACON" evidence="2">
    <location>
        <begin position="77"/>
        <end position="128"/>
    </location>
</feature>
<dbReference type="RefSeq" id="WP_004344995.1">
    <property type="nucleotide sequence ID" value="NZ_GL586311.1"/>
</dbReference>
<evidence type="ECO:0008006" key="6">
    <source>
        <dbReference type="Google" id="ProtNLM"/>
    </source>
</evidence>
<dbReference type="InterPro" id="IPR045690">
    <property type="entry name" value="DUF6055"/>
</dbReference>
<feature type="signal peptide" evidence="1">
    <location>
        <begin position="1"/>
        <end position="23"/>
    </location>
</feature>
<protein>
    <recommendedName>
        <fullName evidence="6">DUF4859 domain-containing protein</fullName>
    </recommendedName>
</protein>
<comment type="caution">
    <text evidence="4">The sequence shown here is derived from an EMBL/GenBank/DDBJ whole genome shotgun (WGS) entry which is preliminary data.</text>
</comment>
<dbReference type="Pfam" id="PF16151">
    <property type="entry name" value="DUF4859"/>
    <property type="match status" value="1"/>
</dbReference>
<dbReference type="STRING" id="873513.HMPREF6485_1017"/>
<feature type="chain" id="PRO_5003206940" description="DUF4859 domain-containing protein" evidence="1">
    <location>
        <begin position="24"/>
        <end position="770"/>
    </location>
</feature>
<dbReference type="Proteomes" id="UP000003112">
    <property type="component" value="Unassembled WGS sequence"/>
</dbReference>
<evidence type="ECO:0000256" key="1">
    <source>
        <dbReference type="SAM" id="SignalP"/>
    </source>
</evidence>
<dbReference type="GeneID" id="93535870"/>
<reference evidence="4 5" key="1">
    <citation type="submission" date="2010-10" db="EMBL/GenBank/DDBJ databases">
        <authorList>
            <person name="Muzny D."/>
            <person name="Qin X."/>
            <person name="Deng J."/>
            <person name="Jiang H."/>
            <person name="Liu Y."/>
            <person name="Qu J."/>
            <person name="Song X.-Z."/>
            <person name="Zhang L."/>
            <person name="Thornton R."/>
            <person name="Coyle M."/>
            <person name="Francisco L."/>
            <person name="Jackson L."/>
            <person name="Javaid M."/>
            <person name="Korchina V."/>
            <person name="Kovar C."/>
            <person name="Mata R."/>
            <person name="Mathew T."/>
            <person name="Ngo R."/>
            <person name="Nguyen L."/>
            <person name="Nguyen N."/>
            <person name="Okwuonu G."/>
            <person name="Ongeri F."/>
            <person name="Pham C."/>
            <person name="Simmons D."/>
            <person name="Wilczek-Boney K."/>
            <person name="Hale W."/>
            <person name="Jakkamsetti A."/>
            <person name="Pham P."/>
            <person name="Ruth R."/>
            <person name="San Lucas F."/>
            <person name="Warren J."/>
            <person name="Zhang J."/>
            <person name="Zhao Z."/>
            <person name="Zhou C."/>
            <person name="Zhu D."/>
            <person name="Lee S."/>
            <person name="Bess C."/>
            <person name="Blankenburg K."/>
            <person name="Forbes L."/>
            <person name="Fu Q."/>
            <person name="Gubbala S."/>
            <person name="Hirani K."/>
            <person name="Jayaseelan J.C."/>
            <person name="Lara F."/>
            <person name="Munidasa M."/>
            <person name="Palculict T."/>
            <person name="Patil S."/>
            <person name="Pu L.-L."/>
            <person name="Saada N."/>
            <person name="Tang L."/>
            <person name="Weissenberger G."/>
            <person name="Zhu Y."/>
            <person name="Hemphill L."/>
            <person name="Shang Y."/>
            <person name="Youmans B."/>
            <person name="Ayvaz T."/>
            <person name="Ross M."/>
            <person name="Santibanez J."/>
            <person name="Aqrawi P."/>
            <person name="Gross S."/>
            <person name="Joshi V."/>
            <person name="Fowler G."/>
            <person name="Nazareth L."/>
            <person name="Reid J."/>
            <person name="Worley K."/>
            <person name="Petrosino J."/>
            <person name="Highlander S."/>
            <person name="Gibbs R."/>
        </authorList>
    </citation>
    <scope>NUCLEOTIDE SEQUENCE [LARGE SCALE GENOMIC DNA]</scope>
    <source>
        <strain evidence="4 5">ATCC 33574</strain>
    </source>
</reference>
<dbReference type="InterPro" id="IPR024361">
    <property type="entry name" value="BACON"/>
</dbReference>
<organism evidence="4 5">
    <name type="scientific">Segatella buccae ATCC 33574</name>
    <dbReference type="NCBI Taxonomy" id="873513"/>
    <lineage>
        <taxon>Bacteria</taxon>
        <taxon>Pseudomonadati</taxon>
        <taxon>Bacteroidota</taxon>
        <taxon>Bacteroidia</taxon>
        <taxon>Bacteroidales</taxon>
        <taxon>Prevotellaceae</taxon>
        <taxon>Segatella</taxon>
    </lineage>
</organism>
<sequence length="770" mass="84924">MKRLSQLLSKGAIIALLALSAVACSEDNVIAGNITIAESELNKTIAWNEVESSIAFTANDNWTAVVSEVSTRAADTKLSWLTLTVASGDAGEVKMPFVVTKNDDEHYREARITVKCGEKTSVITVHQEANPDAVHTMDKSQIPDYDRFYCPGTWNDGFEKGPEGMLRSDAKWSWWRYKSSEHFFVFWEPGFGADPNAETVPEALRVDVDDLLQKAEQFYKTNIEKLGMATVGEGKSVLDKYKMEIFLLYQTEWLATGSGYDDMIGALWVNPSTCKPVGSTIAHEIGHSFQYQTSADQLFTGVVKPMENGIVPVGFRYGNGEGGTGGNAFWEQCAQWQSFQDYPQEAFTQDANVQVWLKNHHRNVCHEWHRYASYWFPYYYTEKHGYKAYSRLWKESKYPEDAVEAYCRLYCGNSLDALYKDMYDYSARCANYDFKAVHQYVTEAALNHGTKLFRNGDYYQVAYESCPGSTGFNLIPLNVPAAGTVVKASLRGLAPGSALAPGDPGTVVDGDGKVKGNTTSYNTQANTAESFRFGYVAIDKNDKSHYGTMQSGKDGEATMKVPDGTVKLYFLVLGAPDVYHRQVWDDDERNDEQWPYKVKFEGTDLLGNVIIPAGDPTDVTVHHSVTLDASAADYVLGTLNLLTSGDMGKIARAFKLQPSQIASATLAAGSVPADGPADGQVAIALTNPDGTLSYAYSANGTGFWIAADGTASSWGSSPVYFEYNYTGYSLAYGHKPGTSVTGTTYTIRPTMVYNKGGKLYRAVIELKMKF</sequence>
<dbReference type="CDD" id="cd14948">
    <property type="entry name" value="BACON"/>
    <property type="match status" value="1"/>
</dbReference>